<dbReference type="PANTHER" id="PTHR13605:SF4">
    <property type="entry name" value="ER MEMBRANE PROTEIN COMPLEX SUBUNIT 7"/>
    <property type="match status" value="1"/>
</dbReference>
<gene>
    <name evidence="1" type="ORF">AYI68_g4001</name>
</gene>
<comment type="caution">
    <text evidence="1">The sequence shown here is derived from an EMBL/GenBank/DDBJ whole genome shotgun (WGS) entry which is preliminary data.</text>
</comment>
<dbReference type="AlphaFoldDB" id="A0A1R0GYC1"/>
<name>A0A1R0GYC1_9FUNG</name>
<dbReference type="PANTHER" id="PTHR13605">
    <property type="entry name" value="ER MEMBRANE PROTEIN COMPLEX SUBUNIT 7"/>
    <property type="match status" value="1"/>
</dbReference>
<proteinExistence type="predicted"/>
<dbReference type="Proteomes" id="UP000187455">
    <property type="component" value="Unassembled WGS sequence"/>
</dbReference>
<organism evidence="1 2">
    <name type="scientific">Smittium mucronatum</name>
    <dbReference type="NCBI Taxonomy" id="133383"/>
    <lineage>
        <taxon>Eukaryota</taxon>
        <taxon>Fungi</taxon>
        <taxon>Fungi incertae sedis</taxon>
        <taxon>Zoopagomycota</taxon>
        <taxon>Kickxellomycotina</taxon>
        <taxon>Harpellomycetes</taxon>
        <taxon>Harpellales</taxon>
        <taxon>Legeriomycetaceae</taxon>
        <taxon>Smittium</taxon>
    </lineage>
</organism>
<keyword evidence="2" id="KW-1185">Reference proteome</keyword>
<protein>
    <submittedName>
        <fullName evidence="1">Uncharacterized protein</fullName>
    </submittedName>
</protein>
<evidence type="ECO:0000313" key="2">
    <source>
        <dbReference type="Proteomes" id="UP000187455"/>
    </source>
</evidence>
<dbReference type="STRING" id="133383.A0A1R0GYC1"/>
<dbReference type="EMBL" id="LSSL01002093">
    <property type="protein sequence ID" value="OLY81886.1"/>
    <property type="molecule type" value="Genomic_DNA"/>
</dbReference>
<evidence type="ECO:0000313" key="1">
    <source>
        <dbReference type="EMBL" id="OLY81886.1"/>
    </source>
</evidence>
<dbReference type="GO" id="GO:0072546">
    <property type="term" value="C:EMC complex"/>
    <property type="evidence" value="ECO:0007669"/>
    <property type="project" value="TreeGrafter"/>
</dbReference>
<dbReference type="OrthoDB" id="27095at2759"/>
<reference evidence="1 2" key="1">
    <citation type="journal article" date="2016" name="Mol. Biol. Evol.">
        <title>Genome-Wide Survey of Gut Fungi (Harpellales) Reveals the First Horizontally Transferred Ubiquitin Gene from a Mosquito Host.</title>
        <authorList>
            <person name="Wang Y."/>
            <person name="White M.M."/>
            <person name="Kvist S."/>
            <person name="Moncalvo J.M."/>
        </authorList>
    </citation>
    <scope>NUCLEOTIDE SEQUENCE [LARGE SCALE GENOMIC DNA]</scope>
    <source>
        <strain evidence="1 2">ALG-7-W6</strain>
    </source>
</reference>
<accession>A0A1R0GYC1</accession>
<sequence>MLELVYLSIERENEKPVVYAWYYETGYEFSFSEQTLQYPLKLSSLGKREFIVKRGEFSIYSILKNPYMLMIGVSLAMIILVPKLQSMLDPEELEASNQMFAKPHTESVDFSATLAQMTTGTKPKQSIKK</sequence>
<dbReference type="InterPro" id="IPR039163">
    <property type="entry name" value="EMC7"/>
</dbReference>